<feature type="transmembrane region" description="Helical" evidence="6">
    <location>
        <begin position="143"/>
        <end position="162"/>
    </location>
</feature>
<feature type="transmembrane region" description="Helical" evidence="6">
    <location>
        <begin position="67"/>
        <end position="95"/>
    </location>
</feature>
<reference evidence="7 8" key="1">
    <citation type="submission" date="2017-02" db="EMBL/GenBank/DDBJ databases">
        <authorList>
            <person name="Peterson S.W."/>
        </authorList>
    </citation>
    <scope>NUCLEOTIDE SEQUENCE [LARGE SCALE GENOMIC DNA]</scope>
    <source>
        <strain evidence="7 8">DSM 21749</strain>
    </source>
</reference>
<sequence length="180" mass="18876">MNPNENEPGTPPNDPPSSQPASGQAPPSPPPPNDPPAGGPPPFNQPPPAAETAAPGHSPEQRQWAMFAHLSAIVGGLLTAGWAGSIGVFIGPLIIWMVKKDTMPFVDDQGKEALNFNITVGIVFLALLLLSVLTLGIGLIIAIPAWIIIGIAWLVFAIIGGIKANEGVAYRYPLTMRLIK</sequence>
<evidence type="ECO:0000256" key="5">
    <source>
        <dbReference type="SAM" id="MobiDB-lite"/>
    </source>
</evidence>
<comment type="subcellular location">
    <subcellularLocation>
        <location evidence="1">Membrane</location>
        <topology evidence="1">Multi-pass membrane protein</topology>
    </subcellularLocation>
</comment>
<evidence type="ECO:0000256" key="1">
    <source>
        <dbReference type="ARBA" id="ARBA00004141"/>
    </source>
</evidence>
<evidence type="ECO:0008006" key="9">
    <source>
        <dbReference type="Google" id="ProtNLM"/>
    </source>
</evidence>
<evidence type="ECO:0000256" key="3">
    <source>
        <dbReference type="ARBA" id="ARBA00022989"/>
    </source>
</evidence>
<organism evidence="7 8">
    <name type="scientific">Lysobacter spongiicola DSM 21749</name>
    <dbReference type="NCBI Taxonomy" id="1122188"/>
    <lineage>
        <taxon>Bacteria</taxon>
        <taxon>Pseudomonadati</taxon>
        <taxon>Pseudomonadota</taxon>
        <taxon>Gammaproteobacteria</taxon>
        <taxon>Lysobacterales</taxon>
        <taxon>Lysobacteraceae</taxon>
        <taxon>Novilysobacter</taxon>
    </lineage>
</organism>
<accession>A0A1T4N3C1</accession>
<name>A0A1T4N3C1_9GAMM</name>
<proteinExistence type="predicted"/>
<keyword evidence="2 6" id="KW-0812">Transmembrane</keyword>
<gene>
    <name evidence="7" type="ORF">SAMN02745674_00707</name>
</gene>
<feature type="transmembrane region" description="Helical" evidence="6">
    <location>
        <begin position="116"/>
        <end position="137"/>
    </location>
</feature>
<feature type="compositionally biased region" description="Pro residues" evidence="5">
    <location>
        <begin position="26"/>
        <end position="49"/>
    </location>
</feature>
<dbReference type="AlphaFoldDB" id="A0A1T4N3C1"/>
<evidence type="ECO:0000256" key="4">
    <source>
        <dbReference type="ARBA" id="ARBA00023136"/>
    </source>
</evidence>
<evidence type="ECO:0000313" key="8">
    <source>
        <dbReference type="Proteomes" id="UP000190061"/>
    </source>
</evidence>
<dbReference type="STRING" id="1122188.SAMN02745674_00707"/>
<evidence type="ECO:0000256" key="6">
    <source>
        <dbReference type="SAM" id="Phobius"/>
    </source>
</evidence>
<protein>
    <recommendedName>
        <fullName evidence="9">DUF4870 domain-containing protein</fullName>
    </recommendedName>
</protein>
<feature type="compositionally biased region" description="Pro residues" evidence="5">
    <location>
        <begin position="9"/>
        <end position="18"/>
    </location>
</feature>
<evidence type="ECO:0000313" key="7">
    <source>
        <dbReference type="EMBL" id="SJZ73634.1"/>
    </source>
</evidence>
<keyword evidence="8" id="KW-1185">Reference proteome</keyword>
<keyword evidence="4 6" id="KW-0472">Membrane</keyword>
<dbReference type="InterPro" id="IPR019109">
    <property type="entry name" value="MamF_MmsF"/>
</dbReference>
<keyword evidence="3 6" id="KW-1133">Transmembrane helix</keyword>
<evidence type="ECO:0000256" key="2">
    <source>
        <dbReference type="ARBA" id="ARBA00022692"/>
    </source>
</evidence>
<dbReference type="Pfam" id="PF09685">
    <property type="entry name" value="MamF_MmsF"/>
    <property type="match status" value="1"/>
</dbReference>
<feature type="region of interest" description="Disordered" evidence="5">
    <location>
        <begin position="1"/>
        <end position="58"/>
    </location>
</feature>
<dbReference type="Proteomes" id="UP000190061">
    <property type="component" value="Unassembled WGS sequence"/>
</dbReference>
<dbReference type="EMBL" id="FUXP01000001">
    <property type="protein sequence ID" value="SJZ73634.1"/>
    <property type="molecule type" value="Genomic_DNA"/>
</dbReference>